<name>A0A5N5T782_9CRUS</name>
<dbReference type="GO" id="GO:0008074">
    <property type="term" value="C:guanylate cyclase complex, soluble"/>
    <property type="evidence" value="ECO:0007669"/>
    <property type="project" value="TreeGrafter"/>
</dbReference>
<dbReference type="GO" id="GO:0019934">
    <property type="term" value="P:cGMP-mediated signaling"/>
    <property type="evidence" value="ECO:0007669"/>
    <property type="project" value="TreeGrafter"/>
</dbReference>
<proteinExistence type="predicted"/>
<dbReference type="Proteomes" id="UP000326759">
    <property type="component" value="Unassembled WGS sequence"/>
</dbReference>
<evidence type="ECO:0000313" key="7">
    <source>
        <dbReference type="Proteomes" id="UP000326759"/>
    </source>
</evidence>
<dbReference type="EMBL" id="SEYY01007426">
    <property type="protein sequence ID" value="KAB7502481.1"/>
    <property type="molecule type" value="Genomic_DNA"/>
</dbReference>
<dbReference type="GO" id="GO:0004383">
    <property type="term" value="F:guanylate cyclase activity"/>
    <property type="evidence" value="ECO:0007669"/>
    <property type="project" value="UniProtKB-EC"/>
</dbReference>
<feature type="domain" description="Haem NO binding associated" evidence="5">
    <location>
        <begin position="4"/>
        <end position="42"/>
    </location>
</feature>
<keyword evidence="4" id="KW-0141">cGMP biosynthesis</keyword>
<reference evidence="6 7" key="1">
    <citation type="journal article" date="2019" name="PLoS Biol.">
        <title>Sex chromosomes control vertical transmission of feminizing Wolbachia symbionts in an isopod.</title>
        <authorList>
            <person name="Becking T."/>
            <person name="Chebbi M.A."/>
            <person name="Giraud I."/>
            <person name="Moumen B."/>
            <person name="Laverre T."/>
            <person name="Caubet Y."/>
            <person name="Peccoud J."/>
            <person name="Gilbert C."/>
            <person name="Cordaux R."/>
        </authorList>
    </citation>
    <scope>NUCLEOTIDE SEQUENCE [LARGE SCALE GENOMIC DNA]</scope>
    <source>
        <strain evidence="6">ANa2</strain>
        <tissue evidence="6">Whole body excluding digestive tract and cuticle</tissue>
    </source>
</reference>
<protein>
    <recommendedName>
        <fullName evidence="1">guanylate cyclase</fullName>
        <ecNumber evidence="1">4.6.1.2</ecNumber>
    </recommendedName>
</protein>
<evidence type="ECO:0000256" key="4">
    <source>
        <dbReference type="ARBA" id="ARBA00023293"/>
    </source>
</evidence>
<evidence type="ECO:0000256" key="2">
    <source>
        <dbReference type="ARBA" id="ARBA00022741"/>
    </source>
</evidence>
<evidence type="ECO:0000256" key="1">
    <source>
        <dbReference type="ARBA" id="ARBA00012202"/>
    </source>
</evidence>
<dbReference type="Gene3D" id="3.30.70.1230">
    <property type="entry name" value="Nucleotide cyclase"/>
    <property type="match status" value="1"/>
</dbReference>
<evidence type="ECO:0000256" key="3">
    <source>
        <dbReference type="ARBA" id="ARBA00023239"/>
    </source>
</evidence>
<evidence type="ECO:0000313" key="6">
    <source>
        <dbReference type="EMBL" id="KAB7502481.1"/>
    </source>
</evidence>
<keyword evidence="2" id="KW-0547">Nucleotide-binding</keyword>
<dbReference type="Pfam" id="PF07701">
    <property type="entry name" value="HNOBA"/>
    <property type="match status" value="1"/>
</dbReference>
<gene>
    <name evidence="6" type="ORF">Anas_09525</name>
</gene>
<evidence type="ECO:0000259" key="5">
    <source>
        <dbReference type="Pfam" id="PF07701"/>
    </source>
</evidence>
<comment type="caution">
    <text evidence="6">The sequence shown here is derived from an EMBL/GenBank/DDBJ whole genome shotgun (WGS) entry which is preliminary data.</text>
</comment>
<dbReference type="GO" id="GO:0070482">
    <property type="term" value="P:response to oxygen levels"/>
    <property type="evidence" value="ECO:0007669"/>
    <property type="project" value="TreeGrafter"/>
</dbReference>
<dbReference type="OrthoDB" id="1890790at2759"/>
<dbReference type="EC" id="4.6.1.2" evidence="1"/>
<dbReference type="PANTHER" id="PTHR45655">
    <property type="entry name" value="GUANYLATE CYCLASE SOLUBLE SUBUNIT BETA-2"/>
    <property type="match status" value="1"/>
</dbReference>
<dbReference type="InterPro" id="IPR029787">
    <property type="entry name" value="Nucleotide_cyclase"/>
</dbReference>
<dbReference type="AlphaFoldDB" id="A0A5N5T782"/>
<keyword evidence="3" id="KW-0456">Lyase</keyword>
<organism evidence="6 7">
    <name type="scientific">Armadillidium nasatum</name>
    <dbReference type="NCBI Taxonomy" id="96803"/>
    <lineage>
        <taxon>Eukaryota</taxon>
        <taxon>Metazoa</taxon>
        <taxon>Ecdysozoa</taxon>
        <taxon>Arthropoda</taxon>
        <taxon>Crustacea</taxon>
        <taxon>Multicrustacea</taxon>
        <taxon>Malacostraca</taxon>
        <taxon>Eumalacostraca</taxon>
        <taxon>Peracarida</taxon>
        <taxon>Isopoda</taxon>
        <taxon>Oniscidea</taxon>
        <taxon>Crinocheta</taxon>
        <taxon>Armadillidiidae</taxon>
        <taxon>Armadillidium</taxon>
    </lineage>
</organism>
<sequence>MYDRAEANSNKLEESLLLLEQWKRRGDDLLYSMLPRQVAEHLRQGKDPITTCQTFEEVSVLFAETTFVDEKANLPALDIVRSVNSTFSLLDDITEKYHVFKVNLENNY</sequence>
<dbReference type="GO" id="GO:0000166">
    <property type="term" value="F:nucleotide binding"/>
    <property type="evidence" value="ECO:0007669"/>
    <property type="project" value="UniProtKB-KW"/>
</dbReference>
<keyword evidence="7" id="KW-1185">Reference proteome</keyword>
<dbReference type="PANTHER" id="PTHR45655:SF5">
    <property type="entry name" value="SOLUBLE GUANYLATE CYCLASE 89DA-RELATED"/>
    <property type="match status" value="1"/>
</dbReference>
<accession>A0A5N5T782</accession>
<dbReference type="InterPro" id="IPR011645">
    <property type="entry name" value="HNOB_dom_associated"/>
</dbReference>